<evidence type="ECO:0000256" key="1">
    <source>
        <dbReference type="SAM" id="MobiDB-lite"/>
    </source>
</evidence>
<evidence type="ECO:0000313" key="3">
    <source>
        <dbReference type="Proteomes" id="UP000244005"/>
    </source>
</evidence>
<dbReference type="Proteomes" id="UP000244005">
    <property type="component" value="Unassembled WGS sequence"/>
</dbReference>
<evidence type="ECO:0000313" key="2">
    <source>
        <dbReference type="EMBL" id="PTQ44780.1"/>
    </source>
</evidence>
<feature type="region of interest" description="Disordered" evidence="1">
    <location>
        <begin position="1"/>
        <end position="49"/>
    </location>
</feature>
<gene>
    <name evidence="2" type="ORF">MARPO_0019s0179</name>
</gene>
<protein>
    <submittedName>
        <fullName evidence="2">Uncharacterized protein</fullName>
    </submittedName>
</protein>
<dbReference type="EMBL" id="KZ772691">
    <property type="protein sequence ID" value="PTQ44780.1"/>
    <property type="molecule type" value="Genomic_DNA"/>
</dbReference>
<dbReference type="AlphaFoldDB" id="A0A2R6XF89"/>
<reference evidence="3" key="1">
    <citation type="journal article" date="2017" name="Cell">
        <title>Insights into land plant evolution garnered from the Marchantia polymorpha genome.</title>
        <authorList>
            <person name="Bowman J.L."/>
            <person name="Kohchi T."/>
            <person name="Yamato K.T."/>
            <person name="Jenkins J."/>
            <person name="Shu S."/>
            <person name="Ishizaki K."/>
            <person name="Yamaoka S."/>
            <person name="Nishihama R."/>
            <person name="Nakamura Y."/>
            <person name="Berger F."/>
            <person name="Adam C."/>
            <person name="Aki S.S."/>
            <person name="Althoff F."/>
            <person name="Araki T."/>
            <person name="Arteaga-Vazquez M.A."/>
            <person name="Balasubrmanian S."/>
            <person name="Barry K."/>
            <person name="Bauer D."/>
            <person name="Boehm C.R."/>
            <person name="Briginshaw L."/>
            <person name="Caballero-Perez J."/>
            <person name="Catarino B."/>
            <person name="Chen F."/>
            <person name="Chiyoda S."/>
            <person name="Chovatia M."/>
            <person name="Davies K.M."/>
            <person name="Delmans M."/>
            <person name="Demura T."/>
            <person name="Dierschke T."/>
            <person name="Dolan L."/>
            <person name="Dorantes-Acosta A.E."/>
            <person name="Eklund D.M."/>
            <person name="Florent S.N."/>
            <person name="Flores-Sandoval E."/>
            <person name="Fujiyama A."/>
            <person name="Fukuzawa H."/>
            <person name="Galik B."/>
            <person name="Grimanelli D."/>
            <person name="Grimwood J."/>
            <person name="Grossniklaus U."/>
            <person name="Hamada T."/>
            <person name="Haseloff J."/>
            <person name="Hetherington A.J."/>
            <person name="Higo A."/>
            <person name="Hirakawa Y."/>
            <person name="Hundley H.N."/>
            <person name="Ikeda Y."/>
            <person name="Inoue K."/>
            <person name="Inoue S.I."/>
            <person name="Ishida S."/>
            <person name="Jia Q."/>
            <person name="Kakita M."/>
            <person name="Kanazawa T."/>
            <person name="Kawai Y."/>
            <person name="Kawashima T."/>
            <person name="Kennedy M."/>
            <person name="Kinose K."/>
            <person name="Kinoshita T."/>
            <person name="Kohara Y."/>
            <person name="Koide E."/>
            <person name="Komatsu K."/>
            <person name="Kopischke S."/>
            <person name="Kubo M."/>
            <person name="Kyozuka J."/>
            <person name="Lagercrantz U."/>
            <person name="Lin S.S."/>
            <person name="Lindquist E."/>
            <person name="Lipzen A.M."/>
            <person name="Lu C.W."/>
            <person name="De Luna E."/>
            <person name="Martienssen R.A."/>
            <person name="Minamino N."/>
            <person name="Mizutani M."/>
            <person name="Mizutani M."/>
            <person name="Mochizuki N."/>
            <person name="Monte I."/>
            <person name="Mosher R."/>
            <person name="Nagasaki H."/>
            <person name="Nakagami H."/>
            <person name="Naramoto S."/>
            <person name="Nishitani K."/>
            <person name="Ohtani M."/>
            <person name="Okamoto T."/>
            <person name="Okumura M."/>
            <person name="Phillips J."/>
            <person name="Pollak B."/>
            <person name="Reinders A."/>
            <person name="Rovekamp M."/>
            <person name="Sano R."/>
            <person name="Sawa S."/>
            <person name="Schmid M.W."/>
            <person name="Shirakawa M."/>
            <person name="Solano R."/>
            <person name="Spunde A."/>
            <person name="Suetsugu N."/>
            <person name="Sugano S."/>
            <person name="Sugiyama A."/>
            <person name="Sun R."/>
            <person name="Suzuki Y."/>
            <person name="Takenaka M."/>
            <person name="Takezawa D."/>
            <person name="Tomogane H."/>
            <person name="Tsuzuki M."/>
            <person name="Ueda T."/>
            <person name="Umeda M."/>
            <person name="Ward J.M."/>
            <person name="Watanabe Y."/>
            <person name="Yazaki K."/>
            <person name="Yokoyama R."/>
            <person name="Yoshitake Y."/>
            <person name="Yotsui I."/>
            <person name="Zachgo S."/>
            <person name="Schmutz J."/>
        </authorList>
    </citation>
    <scope>NUCLEOTIDE SEQUENCE [LARGE SCALE GENOMIC DNA]</scope>
    <source>
        <strain evidence="3">Tak-1</strain>
    </source>
</reference>
<name>A0A2R6XF89_MARPO</name>
<accession>A0A2R6XF89</accession>
<organism evidence="2 3">
    <name type="scientific">Marchantia polymorpha</name>
    <name type="common">Common liverwort</name>
    <name type="synonym">Marchantia aquatica</name>
    <dbReference type="NCBI Taxonomy" id="3197"/>
    <lineage>
        <taxon>Eukaryota</taxon>
        <taxon>Viridiplantae</taxon>
        <taxon>Streptophyta</taxon>
        <taxon>Embryophyta</taxon>
        <taxon>Marchantiophyta</taxon>
        <taxon>Marchantiopsida</taxon>
        <taxon>Marchantiidae</taxon>
        <taxon>Marchantiales</taxon>
        <taxon>Marchantiaceae</taxon>
        <taxon>Marchantia</taxon>
    </lineage>
</organism>
<sequence length="111" mass="12019">MRVEDAARGMKPGGRARQRGGWRRPGGREVGAQVTTTGTEPRGGEASRCEGMQAERCGARWSVLDTQQHIYTRLLAALMLRGSASSSSATAATGTRWFKGRPEWRENGASL</sequence>
<dbReference type="Gramene" id="Mp1g14090.1">
    <property type="protein sequence ID" value="Mp1g14090.1.cds1"/>
    <property type="gene ID" value="Mp1g14090"/>
</dbReference>
<proteinExistence type="predicted"/>
<keyword evidence="3" id="KW-1185">Reference proteome</keyword>